<dbReference type="InterPro" id="IPR036390">
    <property type="entry name" value="WH_DNA-bd_sf"/>
</dbReference>
<accession>A0ABY7RFN6</accession>
<dbReference type="PROSITE" id="PS50931">
    <property type="entry name" value="HTH_LYSR"/>
    <property type="match status" value="1"/>
</dbReference>
<evidence type="ECO:0000256" key="4">
    <source>
        <dbReference type="ARBA" id="ARBA00023163"/>
    </source>
</evidence>
<dbReference type="SUPFAM" id="SSF46785">
    <property type="entry name" value="Winged helix' DNA-binding domain"/>
    <property type="match status" value="1"/>
</dbReference>
<gene>
    <name evidence="6" type="ORF">PMC74_11475</name>
</gene>
<evidence type="ECO:0000256" key="3">
    <source>
        <dbReference type="ARBA" id="ARBA00023125"/>
    </source>
</evidence>
<dbReference type="InterPro" id="IPR036388">
    <property type="entry name" value="WH-like_DNA-bd_sf"/>
</dbReference>
<dbReference type="Gene3D" id="1.10.10.10">
    <property type="entry name" value="Winged helix-like DNA-binding domain superfamily/Winged helix DNA-binding domain"/>
    <property type="match status" value="1"/>
</dbReference>
<dbReference type="SUPFAM" id="SSF53850">
    <property type="entry name" value="Periplasmic binding protein-like II"/>
    <property type="match status" value="1"/>
</dbReference>
<dbReference type="InterPro" id="IPR005119">
    <property type="entry name" value="LysR_subst-bd"/>
</dbReference>
<sequence>MAEGFSALPPLNGLRVFEVVSRHLNFRLAADELGVTQAAVAQQVRGLEANLGVKLFERLPRGLRLTGAGQRYSADIRSAFALIASATQALHPDASHLTVSVTPTFAAKWLIPRLASLAHDHPDIDLQVLATDRLSQFRPEGVDIAVRYGRPPFGPALHVEPFLKQRIVAVASPGLLAQLGKPASLDDLHRFALLHDAHNFWPTFIGEVFAQPLLAGAKNVRFNQTSLAIDAAVAGQGLALASDFFVRNDIEAGRLALVFEQQLVLERAFYLVWPRNAYQAPALERVRSWLLQQAQASGQ</sequence>
<dbReference type="Proteomes" id="UP001214301">
    <property type="component" value="Chromosome"/>
</dbReference>
<dbReference type="EMBL" id="CP116669">
    <property type="protein sequence ID" value="WCI02461.1"/>
    <property type="molecule type" value="Genomic_DNA"/>
</dbReference>
<proteinExistence type="inferred from homology"/>
<dbReference type="PANTHER" id="PTHR30537:SF26">
    <property type="entry name" value="GLYCINE CLEAVAGE SYSTEM TRANSCRIPTIONAL ACTIVATOR"/>
    <property type="match status" value="1"/>
</dbReference>
<name>A0ABY7RFN6_9PSED</name>
<protein>
    <submittedName>
        <fullName evidence="6">LysR substrate-binding domain-containing protein</fullName>
    </submittedName>
</protein>
<evidence type="ECO:0000313" key="6">
    <source>
        <dbReference type="EMBL" id="WCI02461.1"/>
    </source>
</evidence>
<reference evidence="6 7" key="1">
    <citation type="journal article" date="2020" name="Front. Microbiol.">
        <title>Toward Biorecycling: Isolation of a Soil Bacterium That Grows on a Polyurethane Oligomer and Monomer.</title>
        <authorList>
            <person name="Espinosa M.J.C."/>
            <person name="Blanco A.C."/>
            <person name="Schmidgall T."/>
            <person name="Atanasoff-Kardjalieff A.K."/>
            <person name="Kappelmeyer U."/>
            <person name="Tischler D."/>
            <person name="Pieper D.H."/>
            <person name="Heipieper H.J."/>
            <person name="Eberlein C."/>
        </authorList>
    </citation>
    <scope>NUCLEOTIDE SEQUENCE [LARGE SCALE GENOMIC DNA]</scope>
    <source>
        <strain evidence="6 7">TDA1</strain>
    </source>
</reference>
<dbReference type="InterPro" id="IPR000847">
    <property type="entry name" value="LysR_HTH_N"/>
</dbReference>
<dbReference type="CDD" id="cd08432">
    <property type="entry name" value="PBP2_GcdR_TrpI_HvrB_AmpR_like"/>
    <property type="match status" value="1"/>
</dbReference>
<dbReference type="PRINTS" id="PR00039">
    <property type="entry name" value="HTHLYSR"/>
</dbReference>
<evidence type="ECO:0000256" key="2">
    <source>
        <dbReference type="ARBA" id="ARBA00023015"/>
    </source>
</evidence>
<feature type="domain" description="HTH lysR-type" evidence="5">
    <location>
        <begin position="9"/>
        <end position="66"/>
    </location>
</feature>
<keyword evidence="3" id="KW-0238">DNA-binding</keyword>
<dbReference type="Pfam" id="PF00126">
    <property type="entry name" value="HTH_1"/>
    <property type="match status" value="1"/>
</dbReference>
<keyword evidence="7" id="KW-1185">Reference proteome</keyword>
<dbReference type="InterPro" id="IPR058163">
    <property type="entry name" value="LysR-type_TF_proteobact-type"/>
</dbReference>
<comment type="similarity">
    <text evidence="1">Belongs to the LysR transcriptional regulatory family.</text>
</comment>
<dbReference type="Pfam" id="PF03466">
    <property type="entry name" value="LysR_substrate"/>
    <property type="match status" value="1"/>
</dbReference>
<evidence type="ECO:0000313" key="7">
    <source>
        <dbReference type="Proteomes" id="UP001214301"/>
    </source>
</evidence>
<organism evidence="6 7">
    <name type="scientific">Pseudomonas capeferrum</name>
    <dbReference type="NCBI Taxonomy" id="1495066"/>
    <lineage>
        <taxon>Bacteria</taxon>
        <taxon>Pseudomonadati</taxon>
        <taxon>Pseudomonadota</taxon>
        <taxon>Gammaproteobacteria</taxon>
        <taxon>Pseudomonadales</taxon>
        <taxon>Pseudomonadaceae</taxon>
        <taxon>Pseudomonas</taxon>
    </lineage>
</organism>
<evidence type="ECO:0000256" key="1">
    <source>
        <dbReference type="ARBA" id="ARBA00009437"/>
    </source>
</evidence>
<dbReference type="PANTHER" id="PTHR30537">
    <property type="entry name" value="HTH-TYPE TRANSCRIPTIONAL REGULATOR"/>
    <property type="match status" value="1"/>
</dbReference>
<keyword evidence="4" id="KW-0804">Transcription</keyword>
<evidence type="ECO:0000259" key="5">
    <source>
        <dbReference type="PROSITE" id="PS50931"/>
    </source>
</evidence>
<keyword evidence="2" id="KW-0805">Transcription regulation</keyword>
<dbReference type="Gene3D" id="3.40.190.10">
    <property type="entry name" value="Periplasmic binding protein-like II"/>
    <property type="match status" value="2"/>
</dbReference>
<dbReference type="RefSeq" id="WP_156310350.1">
    <property type="nucleotide sequence ID" value="NZ_CP116669.1"/>
</dbReference>